<sequence length="297" mass="33853">MLTENLRQSLEAVLQEKQRDFSPLMQAQPVSGGDISEAYRLETKENRYFLKMRKDAPAGFFSAEREGLSQLNVTPLIRIPEVIGHSDGNGTGWILLEWLDTRPGGESADPAHQLGQGLAKIHRESASSFGLESDNFIGLLTQANRPMKRWADFYRERRLQPQVECASRLKRLPASRARGLERLMERLDRWIGDPTIRPGLLHGDLWGGNWMTGTDGRPCLIDPAIYYGHREVDLAFSELFGGFPTAFYDAYQEAYPLEPGYEERKPLYQLYYLLVHLNLFGEAYGPAVDRVWKRYAG</sequence>
<name>A0A235BCZ5_9BACL</name>
<evidence type="ECO:0008006" key="4">
    <source>
        <dbReference type="Google" id="ProtNLM"/>
    </source>
</evidence>
<gene>
    <name evidence="2" type="ORF">CHM34_02850</name>
</gene>
<comment type="similarity">
    <text evidence="1">Belongs to the fructosamine kinase family.</text>
</comment>
<organism evidence="2 3">
    <name type="scientific">Paludifilum halophilum</name>
    <dbReference type="NCBI Taxonomy" id="1642702"/>
    <lineage>
        <taxon>Bacteria</taxon>
        <taxon>Bacillati</taxon>
        <taxon>Bacillota</taxon>
        <taxon>Bacilli</taxon>
        <taxon>Bacillales</taxon>
        <taxon>Thermoactinomycetaceae</taxon>
        <taxon>Paludifilum</taxon>
    </lineage>
</organism>
<dbReference type="GO" id="GO:0016301">
    <property type="term" value="F:kinase activity"/>
    <property type="evidence" value="ECO:0007669"/>
    <property type="project" value="UniProtKB-UniRule"/>
</dbReference>
<dbReference type="PIRSF" id="PIRSF006221">
    <property type="entry name" value="Ketosamine-3-kinase"/>
    <property type="match status" value="1"/>
</dbReference>
<dbReference type="InterPro" id="IPR016477">
    <property type="entry name" value="Fructo-/Ketosamine-3-kinase"/>
</dbReference>
<proteinExistence type="inferred from homology"/>
<evidence type="ECO:0000256" key="1">
    <source>
        <dbReference type="PIRNR" id="PIRNR006221"/>
    </source>
</evidence>
<dbReference type="Pfam" id="PF03881">
    <property type="entry name" value="Fructosamin_kin"/>
    <property type="match status" value="1"/>
</dbReference>
<accession>A0A235BCZ5</accession>
<evidence type="ECO:0000313" key="3">
    <source>
        <dbReference type="Proteomes" id="UP000215459"/>
    </source>
</evidence>
<dbReference type="PANTHER" id="PTHR12149:SF8">
    <property type="entry name" value="PROTEIN-RIBULOSAMINE 3-KINASE"/>
    <property type="match status" value="1"/>
</dbReference>
<dbReference type="EMBL" id="NOWF01000001">
    <property type="protein sequence ID" value="OYD09929.1"/>
    <property type="molecule type" value="Genomic_DNA"/>
</dbReference>
<dbReference type="OrthoDB" id="5291879at2"/>
<keyword evidence="3" id="KW-1185">Reference proteome</keyword>
<dbReference type="SUPFAM" id="SSF56112">
    <property type="entry name" value="Protein kinase-like (PK-like)"/>
    <property type="match status" value="1"/>
</dbReference>
<dbReference type="Gene3D" id="3.90.1200.10">
    <property type="match status" value="1"/>
</dbReference>
<reference evidence="2 3" key="1">
    <citation type="submission" date="2017-07" db="EMBL/GenBank/DDBJ databases">
        <title>The genome sequence of Paludifilum halophilum highlights mechanisms for microbial adaptation to high salt environemnts.</title>
        <authorList>
            <person name="Belbahri L."/>
        </authorList>
    </citation>
    <scope>NUCLEOTIDE SEQUENCE [LARGE SCALE GENOMIC DNA]</scope>
    <source>
        <strain evidence="2 3">DSM 102817</strain>
    </source>
</reference>
<keyword evidence="1" id="KW-0808">Transferase</keyword>
<protein>
    <recommendedName>
        <fullName evidence="4">Fructosamine kinase</fullName>
    </recommendedName>
</protein>
<dbReference type="PANTHER" id="PTHR12149">
    <property type="entry name" value="FRUCTOSAMINE 3 KINASE-RELATED PROTEIN"/>
    <property type="match status" value="1"/>
</dbReference>
<dbReference type="Proteomes" id="UP000215459">
    <property type="component" value="Unassembled WGS sequence"/>
</dbReference>
<comment type="caution">
    <text evidence="2">The sequence shown here is derived from an EMBL/GenBank/DDBJ whole genome shotgun (WGS) entry which is preliminary data.</text>
</comment>
<dbReference type="InterPro" id="IPR011009">
    <property type="entry name" value="Kinase-like_dom_sf"/>
</dbReference>
<dbReference type="RefSeq" id="WP_094263031.1">
    <property type="nucleotide sequence ID" value="NZ_NOWF01000001.1"/>
</dbReference>
<dbReference type="AlphaFoldDB" id="A0A235BCZ5"/>
<keyword evidence="1" id="KW-0418">Kinase</keyword>
<evidence type="ECO:0000313" key="2">
    <source>
        <dbReference type="EMBL" id="OYD09929.1"/>
    </source>
</evidence>
<dbReference type="Gene3D" id="3.30.200.20">
    <property type="entry name" value="Phosphorylase Kinase, domain 1"/>
    <property type="match status" value="1"/>
</dbReference>